<feature type="region of interest" description="Disordered" evidence="1">
    <location>
        <begin position="82"/>
        <end position="120"/>
    </location>
</feature>
<accession>A0ABD0YR69</accession>
<evidence type="ECO:0000313" key="3">
    <source>
        <dbReference type="Proteomes" id="UP001558652"/>
    </source>
</evidence>
<dbReference type="EMBL" id="JBFDAA010000003">
    <property type="protein sequence ID" value="KAL1138451.1"/>
    <property type="molecule type" value="Genomic_DNA"/>
</dbReference>
<protein>
    <submittedName>
        <fullName evidence="2">Uncharacterized protein</fullName>
    </submittedName>
</protein>
<gene>
    <name evidence="2" type="ORF">AAG570_008515</name>
</gene>
<dbReference type="Proteomes" id="UP001558652">
    <property type="component" value="Unassembled WGS sequence"/>
</dbReference>
<name>A0ABD0YR69_9HEMI</name>
<reference evidence="2 3" key="1">
    <citation type="submission" date="2024-07" db="EMBL/GenBank/DDBJ databases">
        <title>Chromosome-level genome assembly of the water stick insect Ranatra chinensis (Heteroptera: Nepidae).</title>
        <authorList>
            <person name="Liu X."/>
        </authorList>
    </citation>
    <scope>NUCLEOTIDE SEQUENCE [LARGE SCALE GENOMIC DNA]</scope>
    <source>
        <strain evidence="2">Cailab_2021Rc</strain>
        <tissue evidence="2">Muscle</tissue>
    </source>
</reference>
<comment type="caution">
    <text evidence="2">The sequence shown here is derived from an EMBL/GenBank/DDBJ whole genome shotgun (WGS) entry which is preliminary data.</text>
</comment>
<organism evidence="2 3">
    <name type="scientific">Ranatra chinensis</name>
    <dbReference type="NCBI Taxonomy" id="642074"/>
    <lineage>
        <taxon>Eukaryota</taxon>
        <taxon>Metazoa</taxon>
        <taxon>Ecdysozoa</taxon>
        <taxon>Arthropoda</taxon>
        <taxon>Hexapoda</taxon>
        <taxon>Insecta</taxon>
        <taxon>Pterygota</taxon>
        <taxon>Neoptera</taxon>
        <taxon>Paraneoptera</taxon>
        <taxon>Hemiptera</taxon>
        <taxon>Heteroptera</taxon>
        <taxon>Panheteroptera</taxon>
        <taxon>Nepomorpha</taxon>
        <taxon>Nepidae</taxon>
        <taxon>Ranatrinae</taxon>
        <taxon>Ranatra</taxon>
    </lineage>
</organism>
<dbReference type="AlphaFoldDB" id="A0ABD0YR69"/>
<evidence type="ECO:0000313" key="2">
    <source>
        <dbReference type="EMBL" id="KAL1138451.1"/>
    </source>
</evidence>
<proteinExistence type="predicted"/>
<sequence>MLRVYPEVVLIRSTRRRIQRSIRSLTIIVSTKTFSIGYGCSNGRLTLLLDTQRVRAGSTAEQGGVKWWREASSDSKVEARVIRSGGRAARAQSSRSGIRKEGGTLTGRGQTSGKTTSGVPVACQW</sequence>
<evidence type="ECO:0000256" key="1">
    <source>
        <dbReference type="SAM" id="MobiDB-lite"/>
    </source>
</evidence>
<feature type="compositionally biased region" description="Polar residues" evidence="1">
    <location>
        <begin position="107"/>
        <end position="118"/>
    </location>
</feature>
<keyword evidence="3" id="KW-1185">Reference proteome</keyword>